<feature type="disulfide bond" evidence="1">
    <location>
        <begin position="200"/>
        <end position="206"/>
    </location>
</feature>
<feature type="signal peptide" evidence="2">
    <location>
        <begin position="1"/>
        <end position="16"/>
    </location>
</feature>
<feature type="disulfide bond" evidence="1">
    <location>
        <begin position="162"/>
        <end position="219"/>
    </location>
</feature>
<keyword evidence="2" id="KW-0732">Signal</keyword>
<dbReference type="InterPro" id="IPR001938">
    <property type="entry name" value="Thaumatin"/>
</dbReference>
<evidence type="ECO:0000256" key="2">
    <source>
        <dbReference type="SAM" id="SignalP"/>
    </source>
</evidence>
<name>A0AA88UWC7_9ASTE</name>
<dbReference type="SMART" id="SM00205">
    <property type="entry name" value="THN"/>
    <property type="match status" value="1"/>
</dbReference>
<evidence type="ECO:0008006" key="5">
    <source>
        <dbReference type="Google" id="ProtNLM"/>
    </source>
</evidence>
<dbReference type="AlphaFoldDB" id="A0AA88UWC7"/>
<dbReference type="PANTHER" id="PTHR31048">
    <property type="entry name" value="OS03G0233200 PROTEIN"/>
    <property type="match status" value="1"/>
</dbReference>
<feature type="disulfide bond" evidence="1">
    <location>
        <begin position="190"/>
        <end position="199"/>
    </location>
</feature>
<accession>A0AA88UWC7</accession>
<feature type="disulfide bond" evidence="1">
    <location>
        <begin position="170"/>
        <end position="186"/>
    </location>
</feature>
<dbReference type="Pfam" id="PF00314">
    <property type="entry name" value="Thaumatin"/>
    <property type="match status" value="1"/>
</dbReference>
<evidence type="ECO:0000313" key="4">
    <source>
        <dbReference type="Proteomes" id="UP001187471"/>
    </source>
</evidence>
<dbReference type="PIRSF" id="PIRSF002703">
    <property type="entry name" value="Thaumatin"/>
    <property type="match status" value="1"/>
</dbReference>
<proteinExistence type="predicted"/>
<feature type="disulfide bond" evidence="1">
    <location>
        <begin position="82"/>
        <end position="93"/>
    </location>
</feature>
<dbReference type="SUPFAM" id="SSF49870">
    <property type="entry name" value="Osmotin, thaumatin-like protein"/>
    <property type="match status" value="1"/>
</dbReference>
<organism evidence="3 4">
    <name type="scientific">Escallonia rubra</name>
    <dbReference type="NCBI Taxonomy" id="112253"/>
    <lineage>
        <taxon>Eukaryota</taxon>
        <taxon>Viridiplantae</taxon>
        <taxon>Streptophyta</taxon>
        <taxon>Embryophyta</taxon>
        <taxon>Tracheophyta</taxon>
        <taxon>Spermatophyta</taxon>
        <taxon>Magnoliopsida</taxon>
        <taxon>eudicotyledons</taxon>
        <taxon>Gunneridae</taxon>
        <taxon>Pentapetalae</taxon>
        <taxon>asterids</taxon>
        <taxon>campanulids</taxon>
        <taxon>Escalloniales</taxon>
        <taxon>Escalloniaceae</taxon>
        <taxon>Escallonia</taxon>
    </lineage>
</organism>
<dbReference type="InterPro" id="IPR017949">
    <property type="entry name" value="Thaumatin_CS"/>
</dbReference>
<comment type="caution">
    <text evidence="3">The sequence shown here is derived from an EMBL/GenBank/DDBJ whole genome shotgun (WGS) entry which is preliminary data.</text>
</comment>
<reference evidence="3" key="1">
    <citation type="submission" date="2022-12" db="EMBL/GenBank/DDBJ databases">
        <title>Draft genome assemblies for two species of Escallonia (Escalloniales).</title>
        <authorList>
            <person name="Chanderbali A."/>
            <person name="Dervinis C."/>
            <person name="Anghel I."/>
            <person name="Soltis D."/>
            <person name="Soltis P."/>
            <person name="Zapata F."/>
        </authorList>
    </citation>
    <scope>NUCLEOTIDE SEQUENCE</scope>
    <source>
        <strain evidence="3">UCBG92.1500</strain>
        <tissue evidence="3">Leaf</tissue>
    </source>
</reference>
<dbReference type="FunFam" id="2.60.110.10:FF:000004">
    <property type="entry name" value="THAUMATIN-LIKE PROTEIN 1"/>
    <property type="match status" value="1"/>
</dbReference>
<evidence type="ECO:0000256" key="1">
    <source>
        <dbReference type="PIRSR" id="PIRSR002703-1"/>
    </source>
</evidence>
<feature type="chain" id="PRO_5041731042" description="Thaumatin-like protein" evidence="2">
    <location>
        <begin position="17"/>
        <end position="257"/>
    </location>
</feature>
<dbReference type="Proteomes" id="UP001187471">
    <property type="component" value="Unassembled WGS sequence"/>
</dbReference>
<evidence type="ECO:0000313" key="3">
    <source>
        <dbReference type="EMBL" id="KAK2993362.1"/>
    </source>
</evidence>
<sequence length="257" mass="27846">MVLYICRWILVSLVVASQSSVTPAVASQGATFTVENKCQYTVWPGISGNGISTTGFELQKGESRTITAPPSWSGQLWGRTRCAVNSSTGNFNCVTGDCGSGMVSCFGFKPAPPTTFLELRLEESNENGALDYFYVNVADGYNLPLLVVPQGDTGANCSMAGCVMDLNGFCPTELRLSDGRGEVVACKGPCLTLQQEKYCCTERSTCRPTLYSRVFKDACPHAHIYPYDHASVIIPRQTSQLLGQVMKESLASKMAHY</sequence>
<dbReference type="Gene3D" id="2.60.110.10">
    <property type="entry name" value="Thaumatin"/>
    <property type="match status" value="1"/>
</dbReference>
<keyword evidence="1" id="KW-1015">Disulfide bond</keyword>
<gene>
    <name evidence="3" type="ORF">RJ640_007629</name>
</gene>
<dbReference type="PROSITE" id="PS00316">
    <property type="entry name" value="THAUMATIN_1"/>
    <property type="match status" value="1"/>
</dbReference>
<dbReference type="PROSITE" id="PS51367">
    <property type="entry name" value="THAUMATIN_2"/>
    <property type="match status" value="1"/>
</dbReference>
<dbReference type="InterPro" id="IPR037176">
    <property type="entry name" value="Osmotin/thaumatin-like_sf"/>
</dbReference>
<dbReference type="PRINTS" id="PR00347">
    <property type="entry name" value="THAUMATIN"/>
</dbReference>
<keyword evidence="4" id="KW-1185">Reference proteome</keyword>
<dbReference type="EMBL" id="JAVXUO010000323">
    <property type="protein sequence ID" value="KAK2993362.1"/>
    <property type="molecule type" value="Genomic_DNA"/>
</dbReference>
<protein>
    <recommendedName>
        <fullName evidence="5">Thaumatin-like protein</fullName>
    </recommendedName>
</protein>
<feature type="disulfide bond" evidence="1">
    <location>
        <begin position="98"/>
        <end position="105"/>
    </location>
</feature>